<comment type="subcellular location">
    <subcellularLocation>
        <location evidence="1">Membrane</location>
        <topology evidence="1">Multi-pass membrane protein</topology>
    </subcellularLocation>
</comment>
<dbReference type="SUPFAM" id="SSF161093">
    <property type="entry name" value="MgtE membrane domain-like"/>
    <property type="match status" value="1"/>
</dbReference>
<keyword evidence="5" id="KW-0460">Magnesium</keyword>
<evidence type="ECO:0000256" key="2">
    <source>
        <dbReference type="ARBA" id="ARBA00009749"/>
    </source>
</evidence>
<dbReference type="OrthoDB" id="48232at2759"/>
<comment type="similarity">
    <text evidence="2">Belongs to the SLC41A transporter family.</text>
</comment>
<accession>A0A812NTI4</accession>
<comment type="caution">
    <text evidence="10">The sequence shown here is derived from an EMBL/GenBank/DDBJ whole genome shotgun (WGS) entry which is preliminary data.</text>
</comment>
<dbReference type="Proteomes" id="UP000604046">
    <property type="component" value="Unassembled WGS sequence"/>
</dbReference>
<evidence type="ECO:0000313" key="10">
    <source>
        <dbReference type="EMBL" id="CAE7331235.1"/>
    </source>
</evidence>
<evidence type="ECO:0000256" key="5">
    <source>
        <dbReference type="ARBA" id="ARBA00022842"/>
    </source>
</evidence>
<dbReference type="GO" id="GO:0016020">
    <property type="term" value="C:membrane"/>
    <property type="evidence" value="ECO:0007669"/>
    <property type="project" value="UniProtKB-SubCell"/>
</dbReference>
<keyword evidence="3" id="KW-0813">Transport</keyword>
<feature type="transmembrane region" description="Helical" evidence="8">
    <location>
        <begin position="112"/>
        <end position="136"/>
    </location>
</feature>
<keyword evidence="6 8" id="KW-1133">Transmembrane helix</keyword>
<dbReference type="GO" id="GO:0008324">
    <property type="term" value="F:monoatomic cation transmembrane transporter activity"/>
    <property type="evidence" value="ECO:0007669"/>
    <property type="project" value="InterPro"/>
</dbReference>
<feature type="transmembrane region" description="Helical" evidence="8">
    <location>
        <begin position="75"/>
        <end position="100"/>
    </location>
</feature>
<protein>
    <submittedName>
        <fullName evidence="10">MgtE protein</fullName>
    </submittedName>
</protein>
<gene>
    <name evidence="10" type="primary">mgtE</name>
    <name evidence="10" type="ORF">SNAT2548_LOCUS17330</name>
</gene>
<dbReference type="Pfam" id="PF01769">
    <property type="entry name" value="MgtE"/>
    <property type="match status" value="1"/>
</dbReference>
<evidence type="ECO:0000313" key="11">
    <source>
        <dbReference type="Proteomes" id="UP000604046"/>
    </source>
</evidence>
<evidence type="ECO:0000256" key="6">
    <source>
        <dbReference type="ARBA" id="ARBA00022989"/>
    </source>
</evidence>
<sequence>MLVGAGGNAGGQSTVLVVRRLALASARWKAKGVEPAVSVRRIVGPEIIVGAKLALVLFGAAFLRCAIFKVYGAECVAICLSMLVIVFCSTALGAALPIVLNKLGLDPAHAGATIQVLMDVSGVALTCVISSMVLGFKDGSVHGETTTSLSVVSESLHKAAPPTPAPAPVP</sequence>
<dbReference type="AlphaFoldDB" id="A0A812NTI4"/>
<dbReference type="PANTHER" id="PTHR41394">
    <property type="entry name" value="MAGNESIUM TRANSPORTER MGTE"/>
    <property type="match status" value="1"/>
</dbReference>
<feature type="domain" description="SLC41A/MgtE integral membrane" evidence="9">
    <location>
        <begin position="1"/>
        <end position="128"/>
    </location>
</feature>
<evidence type="ECO:0000256" key="3">
    <source>
        <dbReference type="ARBA" id="ARBA00022448"/>
    </source>
</evidence>
<keyword evidence="7 8" id="KW-0472">Membrane</keyword>
<evidence type="ECO:0000256" key="4">
    <source>
        <dbReference type="ARBA" id="ARBA00022692"/>
    </source>
</evidence>
<evidence type="ECO:0000259" key="9">
    <source>
        <dbReference type="Pfam" id="PF01769"/>
    </source>
</evidence>
<dbReference type="InterPro" id="IPR006667">
    <property type="entry name" value="SLC41_membr_dom"/>
</dbReference>
<name>A0A812NTI4_9DINO</name>
<organism evidence="10 11">
    <name type="scientific">Symbiodinium natans</name>
    <dbReference type="NCBI Taxonomy" id="878477"/>
    <lineage>
        <taxon>Eukaryota</taxon>
        <taxon>Sar</taxon>
        <taxon>Alveolata</taxon>
        <taxon>Dinophyceae</taxon>
        <taxon>Suessiales</taxon>
        <taxon>Symbiodiniaceae</taxon>
        <taxon>Symbiodinium</taxon>
    </lineage>
</organism>
<dbReference type="InterPro" id="IPR036739">
    <property type="entry name" value="SLC41_membr_dom_sf"/>
</dbReference>
<evidence type="ECO:0000256" key="1">
    <source>
        <dbReference type="ARBA" id="ARBA00004141"/>
    </source>
</evidence>
<dbReference type="EMBL" id="CAJNDS010002107">
    <property type="protein sequence ID" value="CAE7331235.1"/>
    <property type="molecule type" value="Genomic_DNA"/>
</dbReference>
<evidence type="ECO:0000256" key="8">
    <source>
        <dbReference type="SAM" id="Phobius"/>
    </source>
</evidence>
<feature type="transmembrane region" description="Helical" evidence="8">
    <location>
        <begin position="42"/>
        <end position="63"/>
    </location>
</feature>
<keyword evidence="4 8" id="KW-0812">Transmembrane</keyword>
<proteinExistence type="inferred from homology"/>
<reference evidence="10" key="1">
    <citation type="submission" date="2021-02" db="EMBL/GenBank/DDBJ databases">
        <authorList>
            <person name="Dougan E. K."/>
            <person name="Rhodes N."/>
            <person name="Thang M."/>
            <person name="Chan C."/>
        </authorList>
    </citation>
    <scope>NUCLEOTIDE SEQUENCE</scope>
</reference>
<dbReference type="PANTHER" id="PTHR41394:SF5">
    <property type="entry name" value="SLC41A_MGTE INTEGRAL MEMBRANE DOMAIN-CONTAINING PROTEIN"/>
    <property type="match status" value="1"/>
</dbReference>
<evidence type="ECO:0000256" key="7">
    <source>
        <dbReference type="ARBA" id="ARBA00023136"/>
    </source>
</evidence>
<dbReference type="Gene3D" id="1.10.357.20">
    <property type="entry name" value="SLC41 divalent cation transporters, integral membrane domain"/>
    <property type="match status" value="1"/>
</dbReference>
<keyword evidence="11" id="KW-1185">Reference proteome</keyword>